<evidence type="ECO:0000256" key="7">
    <source>
        <dbReference type="ARBA" id="ARBA00022491"/>
    </source>
</evidence>
<comment type="cofactor">
    <cofactor evidence="14">
        <name>Mn(2+)</name>
        <dbReference type="ChEBI" id="CHEBI:29035"/>
    </cofactor>
    <cofactor evidence="14">
        <name>Fe(2+)</name>
        <dbReference type="ChEBI" id="CHEBI:29033"/>
    </cofactor>
    <text evidence="14">Binds 1 Mn(2+) or Fe(2+) ion per subunit.</text>
</comment>
<evidence type="ECO:0000313" key="18">
    <source>
        <dbReference type="Proteomes" id="UP000078084"/>
    </source>
</evidence>
<evidence type="ECO:0000256" key="1">
    <source>
        <dbReference type="ARBA" id="ARBA00002997"/>
    </source>
</evidence>
<dbReference type="GO" id="GO:0005829">
    <property type="term" value="C:cytosol"/>
    <property type="evidence" value="ECO:0007669"/>
    <property type="project" value="TreeGrafter"/>
</dbReference>
<proteinExistence type="inferred from homology"/>
<dbReference type="InterPro" id="IPR043135">
    <property type="entry name" value="Fur_C"/>
</dbReference>
<evidence type="ECO:0000256" key="11">
    <source>
        <dbReference type="ARBA" id="ARBA00023125"/>
    </source>
</evidence>
<accession>A0A171KPF8</accession>
<keyword evidence="12 15" id="KW-0804">Transcription</keyword>
<protein>
    <recommendedName>
        <fullName evidence="5 15">Ferric uptake regulation protein</fullName>
    </recommendedName>
</protein>
<evidence type="ECO:0000256" key="5">
    <source>
        <dbReference type="ARBA" id="ARBA00020910"/>
    </source>
</evidence>
<dbReference type="EMBL" id="SGWZ01000003">
    <property type="protein sequence ID" value="RZS69489.1"/>
    <property type="molecule type" value="Genomic_DNA"/>
</dbReference>
<dbReference type="Gene3D" id="3.30.1490.190">
    <property type="match status" value="1"/>
</dbReference>
<evidence type="ECO:0000256" key="15">
    <source>
        <dbReference type="RuleBase" id="RU364037"/>
    </source>
</evidence>
<name>A0A171KPF8_9BURK</name>
<keyword evidence="14 15" id="KW-0408">Iron</keyword>
<comment type="subcellular location">
    <subcellularLocation>
        <location evidence="2 15">Cytoplasm</location>
    </subcellularLocation>
</comment>
<evidence type="ECO:0000256" key="2">
    <source>
        <dbReference type="ARBA" id="ARBA00004496"/>
    </source>
</evidence>
<dbReference type="Gene3D" id="1.10.10.10">
    <property type="entry name" value="Winged helix-like DNA-binding domain superfamily/Winged helix DNA-binding domain"/>
    <property type="match status" value="1"/>
</dbReference>
<keyword evidence="11 15" id="KW-0238">DNA-binding</keyword>
<keyword evidence="9 13" id="KW-0862">Zinc</keyword>
<dbReference type="FunFam" id="1.10.10.10:FF:000007">
    <property type="entry name" value="Ferric uptake regulation protein"/>
    <property type="match status" value="1"/>
</dbReference>
<dbReference type="GeneID" id="99725831"/>
<keyword evidence="8 13" id="KW-0479">Metal-binding</keyword>
<keyword evidence="18" id="KW-1185">Reference proteome</keyword>
<dbReference type="GO" id="GO:1900705">
    <property type="term" value="P:negative regulation of siderophore biosynthetic process"/>
    <property type="evidence" value="ECO:0007669"/>
    <property type="project" value="TreeGrafter"/>
</dbReference>
<comment type="function">
    <text evidence="1">Acts as a global negative controlling element, employing Fe(2+) as a cofactor to bind the operator of the repressed genes.</text>
</comment>
<comment type="similarity">
    <text evidence="3 15">Belongs to the Fur family.</text>
</comment>
<keyword evidence="7 15" id="KW-0678">Repressor</keyword>
<comment type="cofactor">
    <cofactor evidence="13">
        <name>Zn(2+)</name>
        <dbReference type="ChEBI" id="CHEBI:29105"/>
    </cofactor>
    <text evidence="13">Binds 1 zinc ion per subunit.</text>
</comment>
<evidence type="ECO:0000256" key="14">
    <source>
        <dbReference type="PIRSR" id="PIRSR602481-2"/>
    </source>
</evidence>
<dbReference type="Pfam" id="PF01475">
    <property type="entry name" value="FUR"/>
    <property type="match status" value="1"/>
</dbReference>
<dbReference type="GO" id="GO:0045892">
    <property type="term" value="P:negative regulation of DNA-templated transcription"/>
    <property type="evidence" value="ECO:0007669"/>
    <property type="project" value="TreeGrafter"/>
</dbReference>
<dbReference type="SUPFAM" id="SSF46785">
    <property type="entry name" value="Winged helix' DNA-binding domain"/>
    <property type="match status" value="1"/>
</dbReference>
<evidence type="ECO:0000313" key="16">
    <source>
        <dbReference type="EMBL" id="KKO70775.1"/>
    </source>
</evidence>
<evidence type="ECO:0000313" key="19">
    <source>
        <dbReference type="Proteomes" id="UP000292039"/>
    </source>
</evidence>
<keyword evidence="6 15" id="KW-0963">Cytoplasm</keyword>
<reference evidence="17 19" key="2">
    <citation type="submission" date="2019-02" db="EMBL/GenBank/DDBJ databases">
        <title>Genomic Encyclopedia of Type Strains, Phase IV (KMG-IV): sequencing the most valuable type-strain genomes for metagenomic binning, comparative biology and taxonomic classification.</title>
        <authorList>
            <person name="Goeker M."/>
        </authorList>
    </citation>
    <scope>NUCLEOTIDE SEQUENCE [LARGE SCALE GENOMIC DNA]</scope>
    <source>
        <strain evidence="17 19">DSM 16618</strain>
    </source>
</reference>
<gene>
    <name evidence="15" type="primary">fur</name>
    <name evidence="16" type="ORF">AAV32_14880</name>
    <name evidence="17" type="ORF">EV679_2084</name>
</gene>
<dbReference type="GO" id="GO:0003700">
    <property type="term" value="F:DNA-binding transcription factor activity"/>
    <property type="evidence" value="ECO:0007669"/>
    <property type="project" value="UniProtKB-UniRule"/>
</dbReference>
<dbReference type="PATRIC" id="fig|206506.3.peg.3169"/>
<dbReference type="RefSeq" id="WP_068374011.1">
    <property type="nucleotide sequence ID" value="NZ_CBCSEB010000006.1"/>
</dbReference>
<feature type="binding site" evidence="13">
    <location>
        <position position="94"/>
    </location>
    <ligand>
        <name>Zn(2+)</name>
        <dbReference type="ChEBI" id="CHEBI:29105"/>
    </ligand>
</feature>
<dbReference type="OrthoDB" id="8659436at2"/>
<dbReference type="Proteomes" id="UP000078084">
    <property type="component" value="Unassembled WGS sequence"/>
</dbReference>
<evidence type="ECO:0000256" key="9">
    <source>
        <dbReference type="ARBA" id="ARBA00022833"/>
    </source>
</evidence>
<dbReference type="GO" id="GO:0000976">
    <property type="term" value="F:transcription cis-regulatory region binding"/>
    <property type="evidence" value="ECO:0007669"/>
    <property type="project" value="TreeGrafter"/>
</dbReference>
<dbReference type="Proteomes" id="UP000292039">
    <property type="component" value="Unassembled WGS sequence"/>
</dbReference>
<organism evidence="16 18">
    <name type="scientific">Kerstersia gyiorum</name>
    <dbReference type="NCBI Taxonomy" id="206506"/>
    <lineage>
        <taxon>Bacteria</taxon>
        <taxon>Pseudomonadati</taxon>
        <taxon>Pseudomonadota</taxon>
        <taxon>Betaproteobacteria</taxon>
        <taxon>Burkholderiales</taxon>
        <taxon>Alcaligenaceae</taxon>
        <taxon>Kerstersia</taxon>
    </lineage>
</organism>
<dbReference type="AlphaFoldDB" id="A0A171KPF8"/>
<reference evidence="16 18" key="1">
    <citation type="submission" date="2015-04" db="EMBL/GenBank/DDBJ databases">
        <title>Genome sequence of Kerstersia gyiorum CG1.</title>
        <authorList>
            <person name="Greninger A.L."/>
            <person name="Kozyreva V."/>
            <person name="Chaturvedi V."/>
        </authorList>
    </citation>
    <scope>NUCLEOTIDE SEQUENCE [LARGE SCALE GENOMIC DNA]</scope>
    <source>
        <strain evidence="16 18">CG1</strain>
    </source>
</reference>
<dbReference type="InterPro" id="IPR036388">
    <property type="entry name" value="WH-like_DNA-bd_sf"/>
</dbReference>
<dbReference type="CDD" id="cd07153">
    <property type="entry name" value="Fur_like"/>
    <property type="match status" value="1"/>
</dbReference>
<evidence type="ECO:0000256" key="12">
    <source>
        <dbReference type="ARBA" id="ARBA00023163"/>
    </source>
</evidence>
<evidence type="ECO:0000256" key="8">
    <source>
        <dbReference type="ARBA" id="ARBA00022723"/>
    </source>
</evidence>
<evidence type="ECO:0000313" key="17">
    <source>
        <dbReference type="EMBL" id="RZS69489.1"/>
    </source>
</evidence>
<dbReference type="InterPro" id="IPR002481">
    <property type="entry name" value="FUR"/>
</dbReference>
<dbReference type="PANTHER" id="PTHR33202:SF2">
    <property type="entry name" value="FERRIC UPTAKE REGULATION PROTEIN"/>
    <property type="match status" value="1"/>
</dbReference>
<evidence type="ECO:0000256" key="13">
    <source>
        <dbReference type="PIRSR" id="PIRSR602481-1"/>
    </source>
</evidence>
<feature type="binding site" evidence="14">
    <location>
        <position position="88"/>
    </location>
    <ligand>
        <name>Fe cation</name>
        <dbReference type="ChEBI" id="CHEBI:24875"/>
    </ligand>
</feature>
<evidence type="ECO:0000256" key="3">
    <source>
        <dbReference type="ARBA" id="ARBA00007957"/>
    </source>
</evidence>
<keyword evidence="10 15" id="KW-0805">Transcription regulation</keyword>
<dbReference type="InterPro" id="IPR036390">
    <property type="entry name" value="WH_DNA-bd_sf"/>
</dbReference>
<dbReference type="STRING" id="206506.AAV32_14880"/>
<comment type="caution">
    <text evidence="16">The sequence shown here is derived from an EMBL/GenBank/DDBJ whole genome shotgun (WGS) entry which is preliminary data.</text>
</comment>
<comment type="subunit">
    <text evidence="4 15">Homodimer.</text>
</comment>
<evidence type="ECO:0000256" key="6">
    <source>
        <dbReference type="ARBA" id="ARBA00022490"/>
    </source>
</evidence>
<sequence>MASDKIELKDSGLKVTFPRLKILDVFRNSEQRHLTAEDVYRLLMADNIEIGLATVYRVLTQFEQAGLLKRNQLGSNKAVYELNDGERHHGHLVCSKTGEVKEFHDPQIEKRLHKIAEEMGYTLSEYTINVFATPKA</sequence>
<evidence type="ECO:0000256" key="4">
    <source>
        <dbReference type="ARBA" id="ARBA00011738"/>
    </source>
</evidence>
<dbReference type="EMBL" id="LBNE01000012">
    <property type="protein sequence ID" value="KKO70775.1"/>
    <property type="molecule type" value="Genomic_DNA"/>
</dbReference>
<dbReference type="GO" id="GO:0008270">
    <property type="term" value="F:zinc ion binding"/>
    <property type="evidence" value="ECO:0007669"/>
    <property type="project" value="TreeGrafter"/>
</dbReference>
<evidence type="ECO:0000256" key="10">
    <source>
        <dbReference type="ARBA" id="ARBA00023015"/>
    </source>
</evidence>
<dbReference type="PANTHER" id="PTHR33202">
    <property type="entry name" value="ZINC UPTAKE REGULATION PROTEIN"/>
    <property type="match status" value="1"/>
</dbReference>
<feature type="binding site" evidence="14">
    <location>
        <position position="109"/>
    </location>
    <ligand>
        <name>Fe cation</name>
        <dbReference type="ChEBI" id="CHEBI:24875"/>
    </ligand>
</feature>